<organism evidence="4 6">
    <name type="scientific">Holdemania massiliensis</name>
    <dbReference type="NCBI Taxonomy" id="1468449"/>
    <lineage>
        <taxon>Bacteria</taxon>
        <taxon>Bacillati</taxon>
        <taxon>Bacillota</taxon>
        <taxon>Erysipelotrichia</taxon>
        <taxon>Erysipelotrichales</taxon>
        <taxon>Erysipelotrichaceae</taxon>
        <taxon>Holdemania</taxon>
    </lineage>
</organism>
<feature type="transmembrane region" description="Helical" evidence="2">
    <location>
        <begin position="260"/>
        <end position="280"/>
    </location>
</feature>
<evidence type="ECO:0000313" key="6">
    <source>
        <dbReference type="Proteomes" id="UP000433575"/>
    </source>
</evidence>
<keyword evidence="2" id="KW-0812">Transmembrane</keyword>
<dbReference type="EMBL" id="WKPI01000030">
    <property type="protein sequence ID" value="MSC34249.1"/>
    <property type="molecule type" value="Genomic_DNA"/>
</dbReference>
<dbReference type="CDD" id="cd00093">
    <property type="entry name" value="HTH_XRE"/>
    <property type="match status" value="1"/>
</dbReference>
<dbReference type="Gene3D" id="1.10.260.40">
    <property type="entry name" value="lambda repressor-like DNA-binding domains"/>
    <property type="match status" value="1"/>
</dbReference>
<dbReference type="InterPro" id="IPR010982">
    <property type="entry name" value="Lambda_DNA-bd_dom_sf"/>
</dbReference>
<dbReference type="GO" id="GO:0003677">
    <property type="term" value="F:DNA binding"/>
    <property type="evidence" value="ECO:0007669"/>
    <property type="project" value="UniProtKB-KW"/>
</dbReference>
<dbReference type="InterPro" id="IPR001387">
    <property type="entry name" value="Cro/C1-type_HTH"/>
</dbReference>
<dbReference type="AlphaFoldDB" id="A0A6N7S9P2"/>
<feature type="transmembrane region" description="Helical" evidence="2">
    <location>
        <begin position="186"/>
        <end position="205"/>
    </location>
</feature>
<dbReference type="SMART" id="SM00530">
    <property type="entry name" value="HTH_XRE"/>
    <property type="match status" value="1"/>
</dbReference>
<gene>
    <name evidence="5" type="ORF">GKD88_14070</name>
    <name evidence="4" type="ORF">GKE08_14400</name>
</gene>
<feature type="domain" description="HTH cro/C1-type" evidence="3">
    <location>
        <begin position="8"/>
        <end position="62"/>
    </location>
</feature>
<feature type="transmembrane region" description="Helical" evidence="2">
    <location>
        <begin position="110"/>
        <end position="131"/>
    </location>
</feature>
<keyword evidence="1" id="KW-0238">DNA-binding</keyword>
<evidence type="ECO:0000313" key="7">
    <source>
        <dbReference type="Proteomes" id="UP000480929"/>
    </source>
</evidence>
<dbReference type="SUPFAM" id="SSF47413">
    <property type="entry name" value="lambda repressor-like DNA-binding domains"/>
    <property type="match status" value="1"/>
</dbReference>
<dbReference type="Proteomes" id="UP000433575">
    <property type="component" value="Unassembled WGS sequence"/>
</dbReference>
<dbReference type="PANTHER" id="PTHR46558">
    <property type="entry name" value="TRACRIPTIONAL REGULATORY PROTEIN-RELATED-RELATED"/>
    <property type="match status" value="1"/>
</dbReference>
<accession>A0A6N7S9P2</accession>
<keyword evidence="2" id="KW-1133">Transmembrane helix</keyword>
<comment type="caution">
    <text evidence="4">The sequence shown here is derived from an EMBL/GenBank/DDBJ whole genome shotgun (WGS) entry which is preliminary data.</text>
</comment>
<dbReference type="PANTHER" id="PTHR46558:SF13">
    <property type="entry name" value="HTH-TYPE TRANSCRIPTIONAL REGULATOR IMMR"/>
    <property type="match status" value="1"/>
</dbReference>
<keyword evidence="2" id="KW-0472">Membrane</keyword>
<dbReference type="Proteomes" id="UP000480929">
    <property type="component" value="Unassembled WGS sequence"/>
</dbReference>
<feature type="transmembrane region" description="Helical" evidence="2">
    <location>
        <begin position="152"/>
        <end position="174"/>
    </location>
</feature>
<dbReference type="OrthoDB" id="9801008at2"/>
<dbReference type="PROSITE" id="PS50943">
    <property type="entry name" value="HTH_CROC1"/>
    <property type="match status" value="1"/>
</dbReference>
<feature type="transmembrane region" description="Helical" evidence="2">
    <location>
        <begin position="226"/>
        <end position="248"/>
    </location>
</feature>
<reference evidence="6 7" key="1">
    <citation type="journal article" date="2019" name="Nat. Med.">
        <title>A library of human gut bacterial isolates paired with longitudinal multiomics data enables mechanistic microbiome research.</title>
        <authorList>
            <person name="Poyet M."/>
            <person name="Groussin M."/>
            <person name="Gibbons S.M."/>
            <person name="Avila-Pacheco J."/>
            <person name="Jiang X."/>
            <person name="Kearney S.M."/>
            <person name="Perrotta A.R."/>
            <person name="Berdy B."/>
            <person name="Zhao S."/>
            <person name="Lieberman T.D."/>
            <person name="Swanson P.K."/>
            <person name="Smith M."/>
            <person name="Roesemann S."/>
            <person name="Alexander J.E."/>
            <person name="Rich S.A."/>
            <person name="Livny J."/>
            <person name="Vlamakis H."/>
            <person name="Clish C."/>
            <person name="Bullock K."/>
            <person name="Deik A."/>
            <person name="Scott J."/>
            <person name="Pierce K.A."/>
            <person name="Xavier R.J."/>
            <person name="Alm E.J."/>
        </authorList>
    </citation>
    <scope>NUCLEOTIDE SEQUENCE [LARGE SCALE GENOMIC DNA]</scope>
    <source>
        <strain evidence="4 6">BIOML-A4</strain>
        <strain evidence="5 7">BIOML-A5</strain>
    </source>
</reference>
<evidence type="ECO:0000259" key="3">
    <source>
        <dbReference type="PROSITE" id="PS50943"/>
    </source>
</evidence>
<feature type="transmembrane region" description="Helical" evidence="2">
    <location>
        <begin position="80"/>
        <end position="98"/>
    </location>
</feature>
<name>A0A6N7S9P2_9FIRM</name>
<sequence length="319" mass="35822">MKTLGEKIAQLRREKKLTQQEFADRMSVSRQAVSNWERDKNEPDVSALKQIGRLFGVDMNELLEDVQHPAKPMDTRRLTVLYAAVLAVNLIYFLSLVQKTSSWTAAFGRFGFRFVFVLIATSLYFALSFCLHSRDYSLLSGYDPHAPYDQEVLGEMTAALATMILLDTLGFSILTGVLESWISSDLSLLLFIVYLFCFGLTILTVNLKYRNRLFRDPQYPQKVRGGIGITGFFLTAVILAAAILIIGGVSGSVKHNSLQAAFQVILLLPYLLINIIWLMIEQDKLHRDIEQGKPYRFDGNTLMLAVADGILLVLMGLIG</sequence>
<dbReference type="RefSeq" id="WP_154239805.1">
    <property type="nucleotide sequence ID" value="NZ_WKPI01000030.1"/>
</dbReference>
<evidence type="ECO:0000256" key="1">
    <source>
        <dbReference type="ARBA" id="ARBA00023125"/>
    </source>
</evidence>
<feature type="transmembrane region" description="Helical" evidence="2">
    <location>
        <begin position="301"/>
        <end position="318"/>
    </location>
</feature>
<protein>
    <submittedName>
        <fullName evidence="4">Helix-turn-helix domain-containing protein</fullName>
    </submittedName>
</protein>
<keyword evidence="7" id="KW-1185">Reference proteome</keyword>
<evidence type="ECO:0000256" key="2">
    <source>
        <dbReference type="SAM" id="Phobius"/>
    </source>
</evidence>
<dbReference type="EMBL" id="WKPJ01000028">
    <property type="protein sequence ID" value="MSA90519.1"/>
    <property type="molecule type" value="Genomic_DNA"/>
</dbReference>
<evidence type="ECO:0000313" key="5">
    <source>
        <dbReference type="EMBL" id="MSC34249.1"/>
    </source>
</evidence>
<proteinExistence type="predicted"/>
<dbReference type="Pfam" id="PF01381">
    <property type="entry name" value="HTH_3"/>
    <property type="match status" value="1"/>
</dbReference>
<evidence type="ECO:0000313" key="4">
    <source>
        <dbReference type="EMBL" id="MSA90519.1"/>
    </source>
</evidence>